<protein>
    <recommendedName>
        <fullName evidence="10">Major facilitator superfamily (MFS) profile domain-containing protein</fullName>
    </recommendedName>
</protein>
<feature type="transmembrane region" description="Helical" evidence="9">
    <location>
        <begin position="332"/>
        <end position="357"/>
    </location>
</feature>
<dbReference type="InterPro" id="IPR036259">
    <property type="entry name" value="MFS_trans_sf"/>
</dbReference>
<keyword evidence="6 9" id="KW-1133">Transmembrane helix</keyword>
<evidence type="ECO:0000256" key="8">
    <source>
        <dbReference type="SAM" id="MobiDB-lite"/>
    </source>
</evidence>
<dbReference type="InterPro" id="IPR011701">
    <property type="entry name" value="MFS"/>
</dbReference>
<comment type="caution">
    <text evidence="11">The sequence shown here is derived from an EMBL/GenBank/DDBJ whole genome shotgun (WGS) entry which is preliminary data.</text>
</comment>
<feature type="region of interest" description="Disordered" evidence="8">
    <location>
        <begin position="1"/>
        <end position="21"/>
    </location>
</feature>
<feature type="domain" description="Major facilitator superfamily (MFS) profile" evidence="10">
    <location>
        <begin position="79"/>
        <end position="547"/>
    </location>
</feature>
<evidence type="ECO:0000256" key="9">
    <source>
        <dbReference type="SAM" id="Phobius"/>
    </source>
</evidence>
<dbReference type="PANTHER" id="PTHR42718:SF9">
    <property type="entry name" value="MAJOR FACILITATOR SUPERFAMILY MULTIDRUG TRANSPORTER MFSC"/>
    <property type="match status" value="1"/>
</dbReference>
<feature type="transmembrane region" description="Helical" evidence="9">
    <location>
        <begin position="76"/>
        <end position="97"/>
    </location>
</feature>
<feature type="transmembrane region" description="Helical" evidence="9">
    <location>
        <begin position="264"/>
        <end position="283"/>
    </location>
</feature>
<reference evidence="11 12" key="1">
    <citation type="submission" date="2016-01" db="EMBL/GenBank/DDBJ databases">
        <title>Draft Genome Sequences of Seven Thermophilic Sporeformers Isolated from Foods.</title>
        <authorList>
            <person name="Berendsen E.M."/>
            <person name="Wells-Bennik M.H."/>
            <person name="Krawcyk A.O."/>
            <person name="De Jong A."/>
            <person name="Holsappel S."/>
            <person name="Eijlander R.T."/>
            <person name="Kuipers O.P."/>
        </authorList>
    </citation>
    <scope>NUCLEOTIDE SEQUENCE [LARGE SCALE GENOMIC DNA]</scope>
    <source>
        <strain evidence="11 12">B4135</strain>
    </source>
</reference>
<dbReference type="GO" id="GO:0005886">
    <property type="term" value="C:plasma membrane"/>
    <property type="evidence" value="ECO:0007669"/>
    <property type="project" value="UniProtKB-SubCell"/>
</dbReference>
<dbReference type="Pfam" id="PF07690">
    <property type="entry name" value="MFS_1"/>
    <property type="match status" value="1"/>
</dbReference>
<feature type="transmembrane region" description="Helical" evidence="9">
    <location>
        <begin position="393"/>
        <end position="413"/>
    </location>
</feature>
<dbReference type="PRINTS" id="PR01036">
    <property type="entry name" value="TCRTETB"/>
</dbReference>
<evidence type="ECO:0000259" key="10">
    <source>
        <dbReference type="PROSITE" id="PS50850"/>
    </source>
</evidence>
<evidence type="ECO:0000256" key="3">
    <source>
        <dbReference type="ARBA" id="ARBA00022448"/>
    </source>
</evidence>
<feature type="region of interest" description="Disordered" evidence="8">
    <location>
        <begin position="549"/>
        <end position="569"/>
    </location>
</feature>
<name>A0A150MFI2_9BACI</name>
<organism evidence="11 12">
    <name type="scientific">Caldibacillus debilis</name>
    <dbReference type="NCBI Taxonomy" id="301148"/>
    <lineage>
        <taxon>Bacteria</taxon>
        <taxon>Bacillati</taxon>
        <taxon>Bacillota</taxon>
        <taxon>Bacilli</taxon>
        <taxon>Bacillales</taxon>
        <taxon>Bacillaceae</taxon>
        <taxon>Caldibacillus</taxon>
    </lineage>
</organism>
<dbReference type="CDD" id="cd17503">
    <property type="entry name" value="MFS_LmrB_MDR_like"/>
    <property type="match status" value="1"/>
</dbReference>
<dbReference type="Gene3D" id="1.20.1250.20">
    <property type="entry name" value="MFS general substrate transporter like domains"/>
    <property type="match status" value="1"/>
</dbReference>
<dbReference type="InterPro" id="IPR020846">
    <property type="entry name" value="MFS_dom"/>
</dbReference>
<keyword evidence="7 9" id="KW-0472">Membrane</keyword>
<keyword evidence="5 9" id="KW-0812">Transmembrane</keyword>
<comment type="subcellular location">
    <subcellularLocation>
        <location evidence="1">Cell membrane</location>
        <topology evidence="1">Multi-pass membrane protein</topology>
    </subcellularLocation>
</comment>
<feature type="transmembrane region" description="Helical" evidence="9">
    <location>
        <begin position="233"/>
        <end position="252"/>
    </location>
</feature>
<feature type="transmembrane region" description="Helical" evidence="9">
    <location>
        <begin position="524"/>
        <end position="542"/>
    </location>
</feature>
<dbReference type="EMBL" id="LQYT01000003">
    <property type="protein sequence ID" value="KYD23069.1"/>
    <property type="molecule type" value="Genomic_DNA"/>
</dbReference>
<comment type="similarity">
    <text evidence="2">Belongs to the major facilitator superfamily. EmrB family.</text>
</comment>
<dbReference type="Proteomes" id="UP000075683">
    <property type="component" value="Unassembled WGS sequence"/>
</dbReference>
<dbReference type="GO" id="GO:0022857">
    <property type="term" value="F:transmembrane transporter activity"/>
    <property type="evidence" value="ECO:0007669"/>
    <property type="project" value="InterPro"/>
</dbReference>
<dbReference type="AlphaFoldDB" id="A0A150MFI2"/>
<evidence type="ECO:0000256" key="4">
    <source>
        <dbReference type="ARBA" id="ARBA00022475"/>
    </source>
</evidence>
<dbReference type="PATRIC" id="fig|301148.3.peg.2469"/>
<dbReference type="PANTHER" id="PTHR42718">
    <property type="entry name" value="MAJOR FACILITATOR SUPERFAMILY MULTIDRUG TRANSPORTER MFSC"/>
    <property type="match status" value="1"/>
</dbReference>
<evidence type="ECO:0000256" key="5">
    <source>
        <dbReference type="ARBA" id="ARBA00022692"/>
    </source>
</evidence>
<evidence type="ECO:0000256" key="1">
    <source>
        <dbReference type="ARBA" id="ARBA00004651"/>
    </source>
</evidence>
<feature type="transmembrane region" description="Helical" evidence="9">
    <location>
        <begin position="175"/>
        <end position="195"/>
    </location>
</feature>
<sequence>MQGKAVRPMSPSGRKTGEYGTAVRPWQGTGNKFHFYCNPKKYEIRYRAWIFSNGDGKLGKRGNTMDQEGKTANKPAYGIIAVLLIGAFITFLNNTLLNVALPSIMEDLKVGPSTVQWVTTGFMLVNGIMIPTTAFLIQKYSVRQLFLWAMGLFTLGTVIAGFAHAFPLLLAGRMIQASGSAIMMPLLMNVMLVSFPVSRRGAAMGVFGLILMFAPAIGPTLSGWIVEHFDWRALFHLVTPLAAVILITGGVLLKDKRKETDIRLDILSLLLSSVGFGSLLYGFSTAGSHGWSDPQVYVTILIGVVTLTVFTFRQFKLERPMLNFRVYQYPMFTLASAITIIVNMAMFSGFLLLPIYAQTILGISPMDTGLMLLPGAIINALMSPINGRLFDRIGGRILAVIGLATVTVSTYLFSKLSMDTSYHQLMLLHAVRMFGMSMVFMPVSTNGLNQLPVHLYPHGTAMNNTLNQVSAAIGTALLITVMSNRTEYHAKELAQNAVHLAAKGISISKEQIAQEAMLGGIRDAFFVSALLTLAALFLAFFIKRAKGPADSAEKHPKKGMPDTQKALSN</sequence>
<gene>
    <name evidence="11" type="ORF">B4135_1005</name>
</gene>
<evidence type="ECO:0000256" key="6">
    <source>
        <dbReference type="ARBA" id="ARBA00022989"/>
    </source>
</evidence>
<feature type="transmembrane region" description="Helical" evidence="9">
    <location>
        <begin position="295"/>
        <end position="312"/>
    </location>
</feature>
<dbReference type="STRING" id="301148.B4135_1005"/>
<evidence type="ECO:0000256" key="7">
    <source>
        <dbReference type="ARBA" id="ARBA00023136"/>
    </source>
</evidence>
<accession>A0A150MFI2</accession>
<dbReference type="InterPro" id="IPR004638">
    <property type="entry name" value="EmrB-like"/>
</dbReference>
<dbReference type="NCBIfam" id="TIGR00711">
    <property type="entry name" value="efflux_EmrB"/>
    <property type="match status" value="1"/>
</dbReference>
<dbReference type="PROSITE" id="PS50850">
    <property type="entry name" value="MFS"/>
    <property type="match status" value="1"/>
</dbReference>
<feature type="transmembrane region" description="Helical" evidence="9">
    <location>
        <begin position="117"/>
        <end position="138"/>
    </location>
</feature>
<dbReference type="Gene3D" id="1.20.1720.10">
    <property type="entry name" value="Multidrug resistance protein D"/>
    <property type="match status" value="1"/>
</dbReference>
<feature type="transmembrane region" description="Helical" evidence="9">
    <location>
        <begin position="202"/>
        <end position="221"/>
    </location>
</feature>
<feature type="transmembrane region" description="Helical" evidence="9">
    <location>
        <begin position="363"/>
        <end position="381"/>
    </location>
</feature>
<keyword evidence="4" id="KW-1003">Cell membrane</keyword>
<feature type="transmembrane region" description="Helical" evidence="9">
    <location>
        <begin position="145"/>
        <end position="169"/>
    </location>
</feature>
<evidence type="ECO:0000313" key="12">
    <source>
        <dbReference type="Proteomes" id="UP000075683"/>
    </source>
</evidence>
<dbReference type="SUPFAM" id="SSF103473">
    <property type="entry name" value="MFS general substrate transporter"/>
    <property type="match status" value="1"/>
</dbReference>
<evidence type="ECO:0000313" key="11">
    <source>
        <dbReference type="EMBL" id="KYD23069.1"/>
    </source>
</evidence>
<keyword evidence="3" id="KW-0813">Transport</keyword>
<proteinExistence type="inferred from homology"/>
<evidence type="ECO:0000256" key="2">
    <source>
        <dbReference type="ARBA" id="ARBA00008537"/>
    </source>
</evidence>